<evidence type="ECO:0000313" key="3">
    <source>
        <dbReference type="Proteomes" id="UP001250214"/>
    </source>
</evidence>
<evidence type="ECO:0000313" key="2">
    <source>
        <dbReference type="EMBL" id="MDS1270463.1"/>
    </source>
</evidence>
<feature type="transmembrane region" description="Helical" evidence="1">
    <location>
        <begin position="12"/>
        <end position="31"/>
    </location>
</feature>
<gene>
    <name evidence="2" type="ORF">RIF23_09165</name>
</gene>
<organism evidence="2 3">
    <name type="scientific">Lipingzhangella rawalii</name>
    <dbReference type="NCBI Taxonomy" id="2055835"/>
    <lineage>
        <taxon>Bacteria</taxon>
        <taxon>Bacillati</taxon>
        <taxon>Actinomycetota</taxon>
        <taxon>Actinomycetes</taxon>
        <taxon>Streptosporangiales</taxon>
        <taxon>Nocardiopsidaceae</taxon>
        <taxon>Lipingzhangella</taxon>
    </lineage>
</organism>
<accession>A0ABU2H575</accession>
<protein>
    <recommendedName>
        <fullName evidence="4">ATP synthase protein I</fullName>
    </recommendedName>
</protein>
<feature type="transmembrane region" description="Helical" evidence="1">
    <location>
        <begin position="67"/>
        <end position="90"/>
    </location>
</feature>
<evidence type="ECO:0008006" key="4">
    <source>
        <dbReference type="Google" id="ProtNLM"/>
    </source>
</evidence>
<dbReference type="EMBL" id="JAVLVT010000003">
    <property type="protein sequence ID" value="MDS1270463.1"/>
    <property type="molecule type" value="Genomic_DNA"/>
</dbReference>
<keyword evidence="1" id="KW-1133">Transmembrane helix</keyword>
<evidence type="ECO:0000256" key="1">
    <source>
        <dbReference type="SAM" id="Phobius"/>
    </source>
</evidence>
<dbReference type="Proteomes" id="UP001250214">
    <property type="component" value="Unassembled WGS sequence"/>
</dbReference>
<name>A0ABU2H575_9ACTN</name>
<keyword evidence="3" id="KW-1185">Reference proteome</keyword>
<proteinExistence type="predicted"/>
<feature type="transmembrane region" description="Helical" evidence="1">
    <location>
        <begin position="102"/>
        <end position="118"/>
    </location>
</feature>
<dbReference type="RefSeq" id="WP_310911970.1">
    <property type="nucleotide sequence ID" value="NZ_JAVLVT010000003.1"/>
</dbReference>
<comment type="caution">
    <text evidence="2">The sequence shown here is derived from an EMBL/GenBank/DDBJ whole genome shotgun (WGS) entry which is preliminary data.</text>
</comment>
<keyword evidence="1" id="KW-0472">Membrane</keyword>
<feature type="transmembrane region" description="Helical" evidence="1">
    <location>
        <begin position="37"/>
        <end position="60"/>
    </location>
</feature>
<keyword evidence="1" id="KW-0812">Transmembrane</keyword>
<sequence length="139" mass="14072">MPEHDARILRGAAIPSIICGGLAVGVGALIAGTAGALGAAFAAAVVLGCFGLGQLLVLAASRQNPDLALPASALSVVLKLTVLGLLLVTLRDSVLMETLHDTVFAVTALLCVVVWLAAQARATARARIPAVVVDEERSL</sequence>
<reference evidence="3" key="1">
    <citation type="submission" date="2023-07" db="EMBL/GenBank/DDBJ databases">
        <title>Novel species in the genus Lipingzhangella isolated from Sambhar Salt Lake.</title>
        <authorList>
            <person name="Jiya N."/>
            <person name="Kajale S."/>
            <person name="Sharma A."/>
        </authorList>
    </citation>
    <scope>NUCLEOTIDE SEQUENCE [LARGE SCALE GENOMIC DNA]</scope>
    <source>
        <strain evidence="3">LS1_29</strain>
    </source>
</reference>